<evidence type="ECO:0000256" key="1">
    <source>
        <dbReference type="ARBA" id="ARBA00004123"/>
    </source>
</evidence>
<dbReference type="PROSITE" id="PS00028">
    <property type="entry name" value="ZINC_FINGER_C2H2_1"/>
    <property type="match status" value="2"/>
</dbReference>
<evidence type="ECO:0000256" key="7">
    <source>
        <dbReference type="PROSITE-ProRule" id="PRU00042"/>
    </source>
</evidence>
<dbReference type="EMBL" id="JBFXLS010000024">
    <property type="protein sequence ID" value="KAL2827545.1"/>
    <property type="molecule type" value="Genomic_DNA"/>
</dbReference>
<evidence type="ECO:0000313" key="11">
    <source>
        <dbReference type="Proteomes" id="UP001610335"/>
    </source>
</evidence>
<feature type="domain" description="C2H2-type" evidence="9">
    <location>
        <begin position="289"/>
        <end position="317"/>
    </location>
</feature>
<dbReference type="SUPFAM" id="SSF57667">
    <property type="entry name" value="beta-beta-alpha zinc fingers"/>
    <property type="match status" value="2"/>
</dbReference>
<evidence type="ECO:0000256" key="5">
    <source>
        <dbReference type="ARBA" id="ARBA00022833"/>
    </source>
</evidence>
<comment type="caution">
    <text evidence="10">The sequence shown here is derived from an EMBL/GenBank/DDBJ whole genome shotgun (WGS) entry which is preliminary data.</text>
</comment>
<protein>
    <recommendedName>
        <fullName evidence="9">C2H2-type domain-containing protein</fullName>
    </recommendedName>
</protein>
<evidence type="ECO:0000256" key="2">
    <source>
        <dbReference type="ARBA" id="ARBA00022723"/>
    </source>
</evidence>
<evidence type="ECO:0000313" key="10">
    <source>
        <dbReference type="EMBL" id="KAL2827545.1"/>
    </source>
</evidence>
<dbReference type="InterPro" id="IPR036236">
    <property type="entry name" value="Znf_C2H2_sf"/>
</dbReference>
<evidence type="ECO:0000259" key="9">
    <source>
        <dbReference type="PROSITE" id="PS50157"/>
    </source>
</evidence>
<keyword evidence="11" id="KW-1185">Reference proteome</keyword>
<dbReference type="PANTHER" id="PTHR24394">
    <property type="entry name" value="ZINC FINGER PROTEIN"/>
    <property type="match status" value="1"/>
</dbReference>
<dbReference type="InterPro" id="IPR013087">
    <property type="entry name" value="Znf_C2H2_type"/>
</dbReference>
<gene>
    <name evidence="10" type="ORF">BDW59DRAFT_55691</name>
</gene>
<dbReference type="SMART" id="SM00355">
    <property type="entry name" value="ZnF_C2H2"/>
    <property type="match status" value="3"/>
</dbReference>
<keyword evidence="3" id="KW-0677">Repeat</keyword>
<accession>A0ABR4IIF4</accession>
<feature type="domain" description="C2H2-type" evidence="9">
    <location>
        <begin position="318"/>
        <end position="351"/>
    </location>
</feature>
<evidence type="ECO:0000256" key="6">
    <source>
        <dbReference type="ARBA" id="ARBA00023242"/>
    </source>
</evidence>
<feature type="compositionally biased region" description="Low complexity" evidence="8">
    <location>
        <begin position="1"/>
        <end position="19"/>
    </location>
</feature>
<keyword evidence="5" id="KW-0862">Zinc</keyword>
<evidence type="ECO:0000256" key="8">
    <source>
        <dbReference type="SAM" id="MobiDB-lite"/>
    </source>
</evidence>
<feature type="region of interest" description="Disordered" evidence="8">
    <location>
        <begin position="1"/>
        <end position="50"/>
    </location>
</feature>
<feature type="domain" description="C2H2-type" evidence="9">
    <location>
        <begin position="259"/>
        <end position="286"/>
    </location>
</feature>
<dbReference type="PROSITE" id="PS50157">
    <property type="entry name" value="ZINC_FINGER_C2H2_2"/>
    <property type="match status" value="3"/>
</dbReference>
<sequence length="356" mass="38955">MYHPSVSFPSSFLPPSSSSGAMPETAPAYSRPSRITPASPFQHGDAGLGISSCEAQPQVSHLIPYPSSEHYTTDWPGHFITSTPPLRYPQNPSHLSPVTLYEHYSGSDTSASPLSYCGPQTMSASSSRGSALDFGTSQDIMGSDTYNFWPNTPGSDVDTRVKEDPDTDYRHSSYSECAKPADVPLYAPIAQSRADGISPWQERWDENGTGAAEVADSDVDFNLPLEPSGPPAEVISKWIGETVATPNSEQRKVPPKAGLECSICGAQFTRRSNCQEHMKRHDPNSRKSYPCEDCGKTLGRKTDLKRHIDSIHRGIRRFGCEKCGHHFSRQDTLARHVADGCRRTVRRSSNPRIGGA</sequence>
<reference evidence="10 11" key="1">
    <citation type="submission" date="2024-07" db="EMBL/GenBank/DDBJ databases">
        <title>Section-level genome sequencing and comparative genomics of Aspergillus sections Usti and Cavernicolus.</title>
        <authorList>
            <consortium name="Lawrence Berkeley National Laboratory"/>
            <person name="Nybo J.L."/>
            <person name="Vesth T.C."/>
            <person name="Theobald S."/>
            <person name="Frisvad J.C."/>
            <person name="Larsen T.O."/>
            <person name="Kjaerboelling I."/>
            <person name="Rothschild-Mancinelli K."/>
            <person name="Lyhne E.K."/>
            <person name="Kogle M.E."/>
            <person name="Barry K."/>
            <person name="Clum A."/>
            <person name="Na H."/>
            <person name="Ledsgaard L."/>
            <person name="Lin J."/>
            <person name="Lipzen A."/>
            <person name="Kuo A."/>
            <person name="Riley R."/>
            <person name="Mondo S."/>
            <person name="LaButti K."/>
            <person name="Haridas S."/>
            <person name="Pangalinan J."/>
            <person name="Salamov A.A."/>
            <person name="Simmons B.A."/>
            <person name="Magnuson J.K."/>
            <person name="Chen J."/>
            <person name="Drula E."/>
            <person name="Henrissat B."/>
            <person name="Wiebenga A."/>
            <person name="Lubbers R.J."/>
            <person name="Gomes A.C."/>
            <person name="Makela M.R."/>
            <person name="Stajich J."/>
            <person name="Grigoriev I.V."/>
            <person name="Mortensen U.H."/>
            <person name="De vries R.P."/>
            <person name="Baker S.E."/>
            <person name="Andersen M.R."/>
        </authorList>
    </citation>
    <scope>NUCLEOTIDE SEQUENCE [LARGE SCALE GENOMIC DNA]</scope>
    <source>
        <strain evidence="10 11">CBS 600.67</strain>
    </source>
</reference>
<organism evidence="10 11">
    <name type="scientific">Aspergillus cavernicola</name>
    <dbReference type="NCBI Taxonomy" id="176166"/>
    <lineage>
        <taxon>Eukaryota</taxon>
        <taxon>Fungi</taxon>
        <taxon>Dikarya</taxon>
        <taxon>Ascomycota</taxon>
        <taxon>Pezizomycotina</taxon>
        <taxon>Eurotiomycetes</taxon>
        <taxon>Eurotiomycetidae</taxon>
        <taxon>Eurotiales</taxon>
        <taxon>Aspergillaceae</taxon>
        <taxon>Aspergillus</taxon>
        <taxon>Aspergillus subgen. Nidulantes</taxon>
    </lineage>
</organism>
<feature type="region of interest" description="Disordered" evidence="8">
    <location>
        <begin position="146"/>
        <end position="174"/>
    </location>
</feature>
<keyword evidence="4 7" id="KW-0863">Zinc-finger</keyword>
<dbReference type="Gene3D" id="3.30.160.60">
    <property type="entry name" value="Classic Zinc Finger"/>
    <property type="match status" value="2"/>
</dbReference>
<dbReference type="Proteomes" id="UP001610335">
    <property type="component" value="Unassembled WGS sequence"/>
</dbReference>
<feature type="compositionally biased region" description="Basic and acidic residues" evidence="8">
    <location>
        <begin position="157"/>
        <end position="173"/>
    </location>
</feature>
<keyword evidence="2" id="KW-0479">Metal-binding</keyword>
<name>A0ABR4IIF4_9EURO</name>
<comment type="subcellular location">
    <subcellularLocation>
        <location evidence="1">Nucleus</location>
    </subcellularLocation>
</comment>
<dbReference type="Pfam" id="PF00096">
    <property type="entry name" value="zf-C2H2"/>
    <property type="match status" value="3"/>
</dbReference>
<evidence type="ECO:0000256" key="4">
    <source>
        <dbReference type="ARBA" id="ARBA00022771"/>
    </source>
</evidence>
<evidence type="ECO:0000256" key="3">
    <source>
        <dbReference type="ARBA" id="ARBA00022737"/>
    </source>
</evidence>
<proteinExistence type="predicted"/>
<dbReference type="PANTHER" id="PTHR24394:SF44">
    <property type="entry name" value="ZINC FINGER PROTEIN 271-LIKE"/>
    <property type="match status" value="1"/>
</dbReference>
<keyword evidence="6" id="KW-0539">Nucleus</keyword>